<evidence type="ECO:0000259" key="4">
    <source>
        <dbReference type="Pfam" id="PF22255"/>
    </source>
</evidence>
<feature type="domain" description="Baseplate hub protein gp44-like N-terminal" evidence="2">
    <location>
        <begin position="8"/>
        <end position="93"/>
    </location>
</feature>
<dbReference type="GeneID" id="34310993"/>
<reference evidence="5 6" key="1">
    <citation type="journal article" date="2011" name="J. Bacteriol.">
        <title>Complete genome sequence of the type strain Cupriavidus necator N-1.</title>
        <authorList>
            <person name="Poehlein A."/>
            <person name="Kusian B."/>
            <person name="Friedrich B."/>
            <person name="Daniel R."/>
            <person name="Bowien B."/>
        </authorList>
    </citation>
    <scope>NUCLEOTIDE SEQUENCE [LARGE SCALE GENOMIC DNA]</scope>
    <source>
        <strain evidence="6">ATCC 43291 / DSM 13513 / CCUG 52238 / LMG 8453 / N-1</strain>
    </source>
</reference>
<dbReference type="Pfam" id="PF21929">
    <property type="entry name" value="GpP_4th"/>
    <property type="match status" value="1"/>
</dbReference>
<dbReference type="RefSeq" id="WP_013956208.1">
    <property type="nucleotide sequence ID" value="NC_015726.1"/>
</dbReference>
<dbReference type="InterPro" id="IPR053981">
    <property type="entry name" value="Gp44/GpP-like_2nd"/>
</dbReference>
<dbReference type="Pfam" id="PF22255">
    <property type="entry name" value="Gp44-like_2nd"/>
    <property type="match status" value="2"/>
</dbReference>
<organism evidence="5 6">
    <name type="scientific">Cupriavidus necator (strain ATCC 43291 / DSM 13513 / CCUG 52238 / LMG 8453 / N-1)</name>
    <name type="common">Ralstonia eutropha</name>
    <dbReference type="NCBI Taxonomy" id="1042878"/>
    <lineage>
        <taxon>Bacteria</taxon>
        <taxon>Pseudomonadati</taxon>
        <taxon>Pseudomonadota</taxon>
        <taxon>Betaproteobacteria</taxon>
        <taxon>Burkholderiales</taxon>
        <taxon>Burkholderiaceae</taxon>
        <taxon>Cupriavidus</taxon>
    </lineage>
</organism>
<dbReference type="InterPro" id="IPR026276">
    <property type="entry name" value="Baseplate_GpP"/>
</dbReference>
<dbReference type="KEGG" id="cnc:CNE_1c12000"/>
<feature type="domain" description="Baseplate hub protein gp44/GpP-like second" evidence="4">
    <location>
        <begin position="95"/>
        <end position="142"/>
    </location>
</feature>
<evidence type="ECO:0000259" key="2">
    <source>
        <dbReference type="Pfam" id="PF21683"/>
    </source>
</evidence>
<dbReference type="InterPro" id="IPR049354">
    <property type="entry name" value="GpP-like_N"/>
</dbReference>
<evidence type="ECO:0000313" key="6">
    <source>
        <dbReference type="Proteomes" id="UP000006798"/>
    </source>
</evidence>
<gene>
    <name evidence="5" type="ordered locus">CNE_1c12000</name>
</gene>
<dbReference type="PIRSF" id="PIRSF004440">
    <property type="entry name" value="GpP"/>
    <property type="match status" value="1"/>
</dbReference>
<dbReference type="AlphaFoldDB" id="G0ER37"/>
<feature type="domain" description="Baseplate hub protein gp44/GpP-like C-terminal" evidence="3">
    <location>
        <begin position="293"/>
        <end position="374"/>
    </location>
</feature>
<dbReference type="SUPFAM" id="SSF69279">
    <property type="entry name" value="Phage tail proteins"/>
    <property type="match status" value="2"/>
</dbReference>
<evidence type="ECO:0000259" key="3">
    <source>
        <dbReference type="Pfam" id="PF21929"/>
    </source>
</evidence>
<accession>G0ER37</accession>
<dbReference type="Gene3D" id="2.30.300.10">
    <property type="entry name" value="Baseplate protein-like domain - beta roll fold"/>
    <property type="match status" value="1"/>
</dbReference>
<dbReference type="Gene3D" id="3.30.1920.10">
    <property type="entry name" value="Baseplate protein-like domains - 2 layer sandwich fold"/>
    <property type="match status" value="1"/>
</dbReference>
<dbReference type="HOGENOM" id="CLU_060292_0_0_4"/>
<evidence type="ECO:0000313" key="5">
    <source>
        <dbReference type="EMBL" id="AEI76555.1"/>
    </source>
</evidence>
<protein>
    <submittedName>
        <fullName evidence="5">Baseplate protein</fullName>
    </submittedName>
</protein>
<feature type="region of interest" description="Disordered" evidence="1">
    <location>
        <begin position="376"/>
        <end position="399"/>
    </location>
</feature>
<dbReference type="Gene3D" id="3.55.50.10">
    <property type="entry name" value="Baseplate protein-like domains"/>
    <property type="match status" value="1"/>
</dbReference>
<dbReference type="EMBL" id="CP002877">
    <property type="protein sequence ID" value="AEI76555.1"/>
    <property type="molecule type" value="Genomic_DNA"/>
</dbReference>
<dbReference type="InterPro" id="IPR023399">
    <property type="entry name" value="Baseplate-like_2-layer_sand"/>
</dbReference>
<proteinExistence type="predicted"/>
<dbReference type="Pfam" id="PF21683">
    <property type="entry name" value="GpP-like_1st"/>
    <property type="match status" value="1"/>
</dbReference>
<name>G0ER37_CUPNN</name>
<dbReference type="InterPro" id="IPR053982">
    <property type="entry name" value="Gp44/GpP-like_C"/>
</dbReference>
<dbReference type="Proteomes" id="UP000006798">
    <property type="component" value="Chromosome 1"/>
</dbReference>
<sequence>MSEDRNKLTLRVGGQVFGGWTAVRIRHSIEQIAGTFDISYTERWPGQTDGWVIPAGEACEVRIGEHVVITGYVDKTSLSYDASSHTIRVTGRDRTGDLVDCSAPSQAFSGMTFKQLADTLCKPFSITVYDETVDEKKLTVSQKKAGKKGTPPKSARVGGALPKAACQNSESVFRILQRLAKNEGVLLVSDAEGGLLLTRAGRAGTISAPLELGVNILAAEYEHSQANLFSEITVKGQASMQDADSAGGKFENWISPKHTVSRGSGGTKTGNSEITRYRPLIIVAEAQADARRVKQRAEWEASNREAKSRTYKATVQGWYPSADDGDIWRINSLVRVRDPWARIDEDWLLAAVEFNLDEAGSRCTLELTSPKAFEELPELPQPAAGASGAGASGGKMEKW</sequence>
<feature type="domain" description="Baseplate hub protein gp44/GpP-like second" evidence="4">
    <location>
        <begin position="156"/>
        <end position="199"/>
    </location>
</feature>
<evidence type="ECO:0000256" key="1">
    <source>
        <dbReference type="SAM" id="MobiDB-lite"/>
    </source>
</evidence>